<feature type="domain" description="ABC transporter" evidence="5">
    <location>
        <begin position="385"/>
        <end position="624"/>
    </location>
</feature>
<dbReference type="PROSITE" id="PS50893">
    <property type="entry name" value="ABC_TRANSPORTER_2"/>
    <property type="match status" value="2"/>
</dbReference>
<dbReference type="RefSeq" id="WP_210057308.1">
    <property type="nucleotide sequence ID" value="NZ_BAAAMH010000010.1"/>
</dbReference>
<keyword evidence="2" id="KW-0813">Transport</keyword>
<evidence type="ECO:0000256" key="3">
    <source>
        <dbReference type="ARBA" id="ARBA00022741"/>
    </source>
</evidence>
<dbReference type="PANTHER" id="PTHR43776:SF7">
    <property type="entry name" value="D,D-DIPEPTIDE TRANSPORT ATP-BINDING PROTEIN DDPF-RELATED"/>
    <property type="match status" value="1"/>
</dbReference>
<dbReference type="Proteomes" id="UP000758168">
    <property type="component" value="Unassembled WGS sequence"/>
</dbReference>
<dbReference type="PANTHER" id="PTHR43776">
    <property type="entry name" value="TRANSPORT ATP-BINDING PROTEIN"/>
    <property type="match status" value="1"/>
</dbReference>
<evidence type="ECO:0000256" key="1">
    <source>
        <dbReference type="ARBA" id="ARBA00005417"/>
    </source>
</evidence>
<dbReference type="Pfam" id="PF08352">
    <property type="entry name" value="oligo_HPY"/>
    <property type="match status" value="2"/>
</dbReference>
<keyword evidence="4 6" id="KW-0067">ATP-binding</keyword>
<dbReference type="SUPFAM" id="SSF52540">
    <property type="entry name" value="P-loop containing nucleoside triphosphate hydrolases"/>
    <property type="match status" value="2"/>
</dbReference>
<dbReference type="EMBL" id="JAGIOB010000001">
    <property type="protein sequence ID" value="MBP2418083.1"/>
    <property type="molecule type" value="Genomic_DNA"/>
</dbReference>
<evidence type="ECO:0000259" key="5">
    <source>
        <dbReference type="PROSITE" id="PS50893"/>
    </source>
</evidence>
<dbReference type="GO" id="GO:0005524">
    <property type="term" value="F:ATP binding"/>
    <property type="evidence" value="ECO:0007669"/>
    <property type="project" value="UniProtKB-KW"/>
</dbReference>
<dbReference type="InterPro" id="IPR003593">
    <property type="entry name" value="AAA+_ATPase"/>
</dbReference>
<dbReference type="InterPro" id="IPR003439">
    <property type="entry name" value="ABC_transporter-like_ATP-bd"/>
</dbReference>
<comment type="caution">
    <text evidence="6">The sequence shown here is derived from an EMBL/GenBank/DDBJ whole genome shotgun (WGS) entry which is preliminary data.</text>
</comment>
<dbReference type="NCBIfam" id="NF008453">
    <property type="entry name" value="PRK11308.1"/>
    <property type="match status" value="2"/>
</dbReference>
<dbReference type="InterPro" id="IPR050319">
    <property type="entry name" value="ABC_transp_ATP-bind"/>
</dbReference>
<evidence type="ECO:0000256" key="4">
    <source>
        <dbReference type="ARBA" id="ARBA00022840"/>
    </source>
</evidence>
<reference evidence="6 7" key="1">
    <citation type="submission" date="2021-03" db="EMBL/GenBank/DDBJ databases">
        <title>Sequencing the genomes of 1000 actinobacteria strains.</title>
        <authorList>
            <person name="Klenk H.-P."/>
        </authorList>
    </citation>
    <scope>NUCLEOTIDE SEQUENCE [LARGE SCALE GENOMIC DNA]</scope>
    <source>
        <strain evidence="6 7">DSM 12936</strain>
    </source>
</reference>
<evidence type="ECO:0000313" key="6">
    <source>
        <dbReference type="EMBL" id="MBP2418083.1"/>
    </source>
</evidence>
<dbReference type="InterPro" id="IPR013563">
    <property type="entry name" value="Oligopep_ABC_C"/>
</dbReference>
<dbReference type="NCBIfam" id="TIGR01727">
    <property type="entry name" value="oligo_HPY"/>
    <property type="match status" value="2"/>
</dbReference>
<accession>A0ABS4ZAK2</accession>
<keyword evidence="3" id="KW-0547">Nucleotide-binding</keyword>
<dbReference type="InterPro" id="IPR017871">
    <property type="entry name" value="ABC_transporter-like_CS"/>
</dbReference>
<evidence type="ECO:0000256" key="2">
    <source>
        <dbReference type="ARBA" id="ARBA00022448"/>
    </source>
</evidence>
<comment type="similarity">
    <text evidence="1">Belongs to the ABC transporter superfamily.</text>
</comment>
<name>A0ABS4ZAK2_9ACTN</name>
<keyword evidence="7" id="KW-1185">Reference proteome</keyword>
<sequence length="719" mass="77570">MSTTATTPAGPGKVRRTASGTVLSVQDLHVTFPSEAGPVQAVRGLSFDLAAGETLAIVGESGSGKSVTSMAIMGLHPASAKITGSVKLHGDELLGRSDEKMSRLRGESLAMIFQDPLSALTPVYTIGDQIVEAIQTHHDVSRAAATKRAVELLDLVGIPNPQVRVRSFPHEFSGGMRQRAMIAMSIANDPDVIIADEPTTALDVTIQAQVLEVLKTAQRETGAAMIMITHDLGVVAGIADQVTVMYAGRPVEQGSVDEIFYSPRMPYTIGLLGAVPRLDATEKKALATLEGNPPSVVDLPPGCPFEPRCPLSTPECLEAEPPLVPTEHPSHVAACIHVGKVAAGDLGYDDIFPTPAPAHSPLERVPREERSTVLQLEGMKRHYPLMKGAIYRRRIGTVHAVDGIDLEIKEGETLGLVGESGCGKSSTLLEVLNLKAPTEGRVVVLGRDTGQLGNAERRQMRRDLQVVFQDPMASLDPRMPVFDLIAEPMGVFKVPPAEIERRVAELLRLVGLEPSHASRYPGQFSGGQRQRIGIARALALEPKLIVLDEPVSALDVSIQAGVINLLDELKAKLSLSYLFVAHDLAVIRHIADRVAVMYLGKIVEIGEVDDVYDHPTHPYTQALLSAIPIPDPKAERSRRRIILTGDLPSPANPPSGCRFRTRCQRFATLGEAERSRCTDVVPDLYEIGRPDHTSACHYNEEVRVVQPVTAPVPPEGDDR</sequence>
<proteinExistence type="inferred from homology"/>
<feature type="domain" description="ABC transporter" evidence="5">
    <location>
        <begin position="23"/>
        <end position="272"/>
    </location>
</feature>
<dbReference type="PROSITE" id="PS00211">
    <property type="entry name" value="ABC_TRANSPORTER_1"/>
    <property type="match status" value="2"/>
</dbReference>
<organism evidence="6 7">
    <name type="scientific">Microlunatus capsulatus</name>
    <dbReference type="NCBI Taxonomy" id="99117"/>
    <lineage>
        <taxon>Bacteria</taxon>
        <taxon>Bacillati</taxon>
        <taxon>Actinomycetota</taxon>
        <taxon>Actinomycetes</taxon>
        <taxon>Propionibacteriales</taxon>
        <taxon>Propionibacteriaceae</taxon>
        <taxon>Microlunatus</taxon>
    </lineage>
</organism>
<dbReference type="CDD" id="cd03257">
    <property type="entry name" value="ABC_NikE_OppD_transporters"/>
    <property type="match status" value="2"/>
</dbReference>
<dbReference type="SMART" id="SM00382">
    <property type="entry name" value="AAA"/>
    <property type="match status" value="2"/>
</dbReference>
<dbReference type="Gene3D" id="3.40.50.300">
    <property type="entry name" value="P-loop containing nucleotide triphosphate hydrolases"/>
    <property type="match status" value="2"/>
</dbReference>
<evidence type="ECO:0000313" key="7">
    <source>
        <dbReference type="Proteomes" id="UP000758168"/>
    </source>
</evidence>
<protein>
    <submittedName>
        <fullName evidence="6">Peptide/nickel transport system ATP-binding protein</fullName>
    </submittedName>
</protein>
<dbReference type="InterPro" id="IPR027417">
    <property type="entry name" value="P-loop_NTPase"/>
</dbReference>
<dbReference type="NCBIfam" id="NF007739">
    <property type="entry name" value="PRK10419.1"/>
    <property type="match status" value="2"/>
</dbReference>
<gene>
    <name evidence="6" type="ORF">JOF54_003005</name>
</gene>
<dbReference type="Pfam" id="PF00005">
    <property type="entry name" value="ABC_tran"/>
    <property type="match status" value="2"/>
</dbReference>